<dbReference type="PROSITE" id="PS50109">
    <property type="entry name" value="HIS_KIN"/>
    <property type="match status" value="1"/>
</dbReference>
<evidence type="ECO:0000259" key="13">
    <source>
        <dbReference type="PROSITE" id="PS50109"/>
    </source>
</evidence>
<evidence type="ECO:0000256" key="8">
    <source>
        <dbReference type="ARBA" id="ARBA00022840"/>
    </source>
</evidence>
<dbReference type="SMART" id="SM00388">
    <property type="entry name" value="HisKA"/>
    <property type="match status" value="1"/>
</dbReference>
<dbReference type="eggNOG" id="COG2205">
    <property type="taxonomic scope" value="Bacteria"/>
</dbReference>
<dbReference type="CDD" id="cd16922">
    <property type="entry name" value="HATPase_EvgS-ArcB-TorS-like"/>
    <property type="match status" value="1"/>
</dbReference>
<evidence type="ECO:0000256" key="5">
    <source>
        <dbReference type="ARBA" id="ARBA00022679"/>
    </source>
</evidence>
<sequence length="807" mass="89265">MGNDMRNDVKSLRAGIFSEIIIVFLPLTMLLIYQTVSDITVSDRLADTHRLLAASSSAYQRYRLFVNGVVDAIDTGRVSEDAVHNLEHTTVELKSITTGDRSSDFSSLAARTNALLAHLRKDRSFGKVLPLRDTINGIDADLSALAAQCDETNRQMILENINSTQSRKIMVFTALALGALVTLALIVMLIRHVTRFELVLRESEERMRVMFESINAGIVLIDCDNNSIVDVNPTALRLHGGTKEELIGYPSERLFHGDNVRTDPEHDEGKAIDISKGMLSLCNGERLPVLESVNYVAINGRRYMLKSFVDLSKQMTLETELLAAKEAAEAASRAKSIFLASMSHEIRTPMNAIIGYAQLLKREGNLAPQQGQYLNVINNSGEHLLKLINDILEMSKIESGTVNLTPVPFNFHNLLHDVESLFADRARQKKLRFDVRLQGEVPVVLDADEMKVRQVLINMIGNALKFTDEGTIAVTVSSSTDSPDKERDTYGETAITVDVEDSGIGISAEEADQVFALFEQTESGRRRIGGTGLGMPISRQFARLMGGDLFLVRGEPGIGSAFRFVFRAKALDLAEFKQPAVDERFFWRIIPDEKEWRVLVVDDQENNRSLLSHMLTRAGFAVREADGGIDGVAQFRAWLPDIVLMDILMPDMDGYEALRQIKATSEGGVTPVIAVTASVMMDEHQKALDLGFDGFIMKPVSMECLFEEIRRLTNVAYLYDDSRSSGDAAAEILPPWVDRLTTLPDVLLGAMRDALEAGDIASLRGLIEQIGESEPIPAEALRRLVDSYSYDELTTLLAGGDARYASA</sequence>
<evidence type="ECO:0000256" key="12">
    <source>
        <dbReference type="SAM" id="Phobius"/>
    </source>
</evidence>
<evidence type="ECO:0000256" key="7">
    <source>
        <dbReference type="ARBA" id="ARBA00022777"/>
    </source>
</evidence>
<keyword evidence="7 16" id="KW-0418">Kinase</keyword>
<evidence type="ECO:0000256" key="3">
    <source>
        <dbReference type="ARBA" id="ARBA00012438"/>
    </source>
</evidence>
<dbReference type="GO" id="GO:0000155">
    <property type="term" value="F:phosphorelay sensor kinase activity"/>
    <property type="evidence" value="ECO:0007669"/>
    <property type="project" value="InterPro"/>
</dbReference>
<reference evidence="16 17" key="1">
    <citation type="submission" date="2005-10" db="EMBL/GenBank/DDBJ databases">
        <title>Complete sequence of Geobacter metallireducens GS-15.</title>
        <authorList>
            <consortium name="US DOE Joint Genome Institute"/>
            <person name="Copeland A."/>
            <person name="Lucas S."/>
            <person name="Lapidus A."/>
            <person name="Barry K."/>
            <person name="Detter J.C."/>
            <person name="Glavina T."/>
            <person name="Hammon N."/>
            <person name="Israni S."/>
            <person name="Pitluck S."/>
            <person name="Di Bartolo G."/>
            <person name="Chain P."/>
            <person name="Schmutz J."/>
            <person name="Larimer F."/>
            <person name="Land M."/>
            <person name="Kyrpides N."/>
            <person name="Ivanova N."/>
            <person name="Richardson P."/>
        </authorList>
    </citation>
    <scope>NUCLEOTIDE SEQUENCE [LARGE SCALE GENOMIC DNA]</scope>
    <source>
        <strain evidence="17">ATCC 53774 / DSM 7210 / GS-15</strain>
    </source>
</reference>
<accession>Q39RB1</accession>
<evidence type="ECO:0000259" key="14">
    <source>
        <dbReference type="PROSITE" id="PS50110"/>
    </source>
</evidence>
<comment type="subcellular location">
    <subcellularLocation>
        <location evidence="2">Membrane</location>
    </subcellularLocation>
</comment>
<organism evidence="16 17">
    <name type="scientific">Geobacter metallireducens (strain ATCC 53774 / DSM 7210 / GS-15)</name>
    <dbReference type="NCBI Taxonomy" id="269799"/>
    <lineage>
        <taxon>Bacteria</taxon>
        <taxon>Pseudomonadati</taxon>
        <taxon>Thermodesulfobacteriota</taxon>
        <taxon>Desulfuromonadia</taxon>
        <taxon>Geobacterales</taxon>
        <taxon>Geobacteraceae</taxon>
        <taxon>Geobacter</taxon>
    </lineage>
</organism>
<dbReference type="eggNOG" id="COG0745">
    <property type="taxonomic scope" value="Bacteria"/>
</dbReference>
<dbReference type="STRING" id="269799.Gmet_2998"/>
<dbReference type="InterPro" id="IPR036097">
    <property type="entry name" value="HisK_dim/P_sf"/>
</dbReference>
<dbReference type="CDD" id="cd17546">
    <property type="entry name" value="REC_hyHK_CKI1_RcsC-like"/>
    <property type="match status" value="1"/>
</dbReference>
<reference evidence="16 17" key="2">
    <citation type="journal article" date="2009" name="BMC Microbiol.">
        <title>The genome sequence of Geobacter metallireducens: features of metabolism, physiology and regulation common and dissimilar to Geobacter sulfurreducens.</title>
        <authorList>
            <person name="Aklujkar M."/>
            <person name="Krushkal J."/>
            <person name="DiBartolo G."/>
            <person name="Lapidus A."/>
            <person name="Land M.L."/>
            <person name="Lovley D.R."/>
        </authorList>
    </citation>
    <scope>NUCLEOTIDE SEQUENCE [LARGE SCALE GENOMIC DNA]</scope>
    <source>
        <strain evidence="17">ATCC 53774 / DSM 7210 / GS-15</strain>
    </source>
</reference>
<dbReference type="InterPro" id="IPR003661">
    <property type="entry name" value="HisK_dim/P_dom"/>
</dbReference>
<evidence type="ECO:0000313" key="16">
    <source>
        <dbReference type="EMBL" id="ABB33213.1"/>
    </source>
</evidence>
<evidence type="ECO:0000313" key="17">
    <source>
        <dbReference type="Proteomes" id="UP000007073"/>
    </source>
</evidence>
<keyword evidence="12" id="KW-0812">Transmembrane</keyword>
<name>Q39RB1_GEOMG</name>
<gene>
    <name evidence="16" type="ordered locus">Gmet_2998</name>
</gene>
<feature type="transmembrane region" description="Helical" evidence="12">
    <location>
        <begin position="12"/>
        <end position="33"/>
    </location>
</feature>
<dbReference type="InterPro" id="IPR035965">
    <property type="entry name" value="PAS-like_dom_sf"/>
</dbReference>
<dbReference type="InterPro" id="IPR011006">
    <property type="entry name" value="CheY-like_superfamily"/>
</dbReference>
<evidence type="ECO:0000256" key="1">
    <source>
        <dbReference type="ARBA" id="ARBA00000085"/>
    </source>
</evidence>
<keyword evidence="17" id="KW-1185">Reference proteome</keyword>
<dbReference type="Pfam" id="PF00512">
    <property type="entry name" value="HisKA"/>
    <property type="match status" value="1"/>
</dbReference>
<dbReference type="Gene3D" id="3.40.50.2300">
    <property type="match status" value="1"/>
</dbReference>
<dbReference type="Proteomes" id="UP000007073">
    <property type="component" value="Chromosome"/>
</dbReference>
<evidence type="ECO:0000256" key="4">
    <source>
        <dbReference type="ARBA" id="ARBA00022553"/>
    </source>
</evidence>
<evidence type="ECO:0000256" key="2">
    <source>
        <dbReference type="ARBA" id="ARBA00004370"/>
    </source>
</evidence>
<evidence type="ECO:0000256" key="10">
    <source>
        <dbReference type="ARBA" id="ARBA00023136"/>
    </source>
</evidence>
<keyword evidence="4 11" id="KW-0597">Phosphoprotein</keyword>
<dbReference type="PROSITE" id="PS50110">
    <property type="entry name" value="RESPONSE_REGULATORY"/>
    <property type="match status" value="1"/>
</dbReference>
<dbReference type="InterPro" id="IPR004358">
    <property type="entry name" value="Sig_transdc_His_kin-like_C"/>
</dbReference>
<evidence type="ECO:0000256" key="11">
    <source>
        <dbReference type="PROSITE-ProRule" id="PRU00169"/>
    </source>
</evidence>
<dbReference type="Gene3D" id="3.30.450.20">
    <property type="entry name" value="PAS domain"/>
    <property type="match status" value="1"/>
</dbReference>
<dbReference type="InterPro" id="IPR000014">
    <property type="entry name" value="PAS"/>
</dbReference>
<dbReference type="GO" id="GO:0005524">
    <property type="term" value="F:ATP binding"/>
    <property type="evidence" value="ECO:0007669"/>
    <property type="project" value="UniProtKB-KW"/>
</dbReference>
<feature type="domain" description="PAS" evidence="15">
    <location>
        <begin position="203"/>
        <end position="248"/>
    </location>
</feature>
<dbReference type="SUPFAM" id="SSF47384">
    <property type="entry name" value="Homodimeric domain of signal transducing histidine kinase"/>
    <property type="match status" value="1"/>
</dbReference>
<dbReference type="PROSITE" id="PS50112">
    <property type="entry name" value="PAS"/>
    <property type="match status" value="1"/>
</dbReference>
<dbReference type="KEGG" id="gme:Gmet_2998"/>
<keyword evidence="6" id="KW-0547">Nucleotide-binding</keyword>
<dbReference type="CDD" id="cd00082">
    <property type="entry name" value="HisKA"/>
    <property type="match status" value="1"/>
</dbReference>
<dbReference type="Gene3D" id="3.30.565.10">
    <property type="entry name" value="Histidine kinase-like ATPase, C-terminal domain"/>
    <property type="match status" value="1"/>
</dbReference>
<feature type="domain" description="Response regulatory" evidence="14">
    <location>
        <begin position="597"/>
        <end position="713"/>
    </location>
</feature>
<dbReference type="InterPro" id="IPR003594">
    <property type="entry name" value="HATPase_dom"/>
</dbReference>
<keyword evidence="9" id="KW-0902">Two-component regulatory system</keyword>
<dbReference type="SUPFAM" id="SSF52172">
    <property type="entry name" value="CheY-like"/>
    <property type="match status" value="1"/>
</dbReference>
<evidence type="ECO:0000256" key="6">
    <source>
        <dbReference type="ARBA" id="ARBA00022741"/>
    </source>
</evidence>
<dbReference type="InterPro" id="IPR005467">
    <property type="entry name" value="His_kinase_dom"/>
</dbReference>
<keyword evidence="12" id="KW-1133">Transmembrane helix</keyword>
<comment type="catalytic activity">
    <reaction evidence="1">
        <text>ATP + protein L-histidine = ADP + protein N-phospho-L-histidine.</text>
        <dbReference type="EC" id="2.7.13.3"/>
    </reaction>
</comment>
<dbReference type="SMART" id="SM00448">
    <property type="entry name" value="REC"/>
    <property type="match status" value="1"/>
</dbReference>
<dbReference type="Pfam" id="PF00072">
    <property type="entry name" value="Response_reg"/>
    <property type="match status" value="1"/>
</dbReference>
<dbReference type="PRINTS" id="PR00344">
    <property type="entry name" value="BCTRLSENSOR"/>
</dbReference>
<keyword evidence="10 12" id="KW-0472">Membrane</keyword>
<dbReference type="PANTHER" id="PTHR43047">
    <property type="entry name" value="TWO-COMPONENT HISTIDINE PROTEIN KINASE"/>
    <property type="match status" value="1"/>
</dbReference>
<keyword evidence="5" id="KW-0808">Transferase</keyword>
<dbReference type="SMART" id="SM00091">
    <property type="entry name" value="PAS"/>
    <property type="match status" value="1"/>
</dbReference>
<evidence type="ECO:0000256" key="9">
    <source>
        <dbReference type="ARBA" id="ARBA00023012"/>
    </source>
</evidence>
<dbReference type="GO" id="GO:0016020">
    <property type="term" value="C:membrane"/>
    <property type="evidence" value="ECO:0007669"/>
    <property type="project" value="UniProtKB-SubCell"/>
</dbReference>
<protein>
    <recommendedName>
        <fullName evidence="3">histidine kinase</fullName>
        <ecNumber evidence="3">2.7.13.3</ecNumber>
    </recommendedName>
</protein>
<dbReference type="Pfam" id="PF02518">
    <property type="entry name" value="HATPase_c"/>
    <property type="match status" value="1"/>
</dbReference>
<dbReference type="SUPFAM" id="SSF55874">
    <property type="entry name" value="ATPase domain of HSP90 chaperone/DNA topoisomerase II/histidine kinase"/>
    <property type="match status" value="1"/>
</dbReference>
<dbReference type="HOGENOM" id="CLU_349093_0_0_7"/>
<proteinExistence type="predicted"/>
<dbReference type="PANTHER" id="PTHR43047:SF64">
    <property type="entry name" value="HISTIDINE KINASE CONTAINING CHEY-HOMOLOGOUS RECEIVER DOMAIN AND PAS DOMAIN-RELATED"/>
    <property type="match status" value="1"/>
</dbReference>
<keyword evidence="8" id="KW-0067">ATP-binding</keyword>
<feature type="domain" description="Histidine kinase" evidence="13">
    <location>
        <begin position="341"/>
        <end position="570"/>
    </location>
</feature>
<dbReference type="EMBL" id="CP000148">
    <property type="protein sequence ID" value="ABB33213.1"/>
    <property type="molecule type" value="Genomic_DNA"/>
</dbReference>
<dbReference type="AlphaFoldDB" id="Q39RB1"/>
<dbReference type="Gene3D" id="1.10.287.130">
    <property type="match status" value="1"/>
</dbReference>
<feature type="transmembrane region" description="Helical" evidence="12">
    <location>
        <begin position="169"/>
        <end position="190"/>
    </location>
</feature>
<feature type="modified residue" description="4-aspartylphosphate" evidence="11">
    <location>
        <position position="646"/>
    </location>
</feature>
<dbReference type="EC" id="2.7.13.3" evidence="3"/>
<dbReference type="NCBIfam" id="TIGR00229">
    <property type="entry name" value="sensory_box"/>
    <property type="match status" value="1"/>
</dbReference>
<dbReference type="Pfam" id="PF13188">
    <property type="entry name" value="PAS_8"/>
    <property type="match status" value="1"/>
</dbReference>
<dbReference type="SMART" id="SM00387">
    <property type="entry name" value="HATPase_c"/>
    <property type="match status" value="1"/>
</dbReference>
<dbReference type="FunFam" id="1.10.287.130:FF:000038">
    <property type="entry name" value="Sensory transduction histidine kinase"/>
    <property type="match status" value="1"/>
</dbReference>
<dbReference type="InterPro" id="IPR001789">
    <property type="entry name" value="Sig_transdc_resp-reg_receiver"/>
</dbReference>
<evidence type="ECO:0000259" key="15">
    <source>
        <dbReference type="PROSITE" id="PS50112"/>
    </source>
</evidence>
<dbReference type="InterPro" id="IPR036890">
    <property type="entry name" value="HATPase_C_sf"/>
</dbReference>
<dbReference type="SUPFAM" id="SSF55785">
    <property type="entry name" value="PYP-like sensor domain (PAS domain)"/>
    <property type="match status" value="1"/>
</dbReference>